<feature type="region of interest" description="Disordered" evidence="1">
    <location>
        <begin position="1"/>
        <end position="24"/>
    </location>
</feature>
<protein>
    <submittedName>
        <fullName evidence="3">Type IV secretory pathway VirB10-like protein</fullName>
    </submittedName>
</protein>
<organism evidence="3 4">
    <name type="scientific">Edaphobacter aggregans</name>
    <dbReference type="NCBI Taxonomy" id="570835"/>
    <lineage>
        <taxon>Bacteria</taxon>
        <taxon>Pseudomonadati</taxon>
        <taxon>Acidobacteriota</taxon>
        <taxon>Terriglobia</taxon>
        <taxon>Terriglobales</taxon>
        <taxon>Acidobacteriaceae</taxon>
        <taxon>Edaphobacter</taxon>
    </lineage>
</organism>
<proteinExistence type="predicted"/>
<accession>A0A428MNX8</accession>
<evidence type="ECO:0000313" key="4">
    <source>
        <dbReference type="Proteomes" id="UP000269669"/>
    </source>
</evidence>
<dbReference type="InterPro" id="IPR042217">
    <property type="entry name" value="T4SS_VirB10/TrbI"/>
</dbReference>
<reference evidence="3 4" key="1">
    <citation type="submission" date="2018-12" db="EMBL/GenBank/DDBJ databases">
        <title>Sequencing of bacterial isolates from soil warming experiment in Harvard Forest, Massachusetts, USA.</title>
        <authorList>
            <person name="Deangelis K."/>
        </authorList>
    </citation>
    <scope>NUCLEOTIDE SEQUENCE [LARGE SCALE GENOMIC DNA]</scope>
    <source>
        <strain evidence="3 4">EB153</strain>
    </source>
</reference>
<name>A0A428MNX8_9BACT</name>
<evidence type="ECO:0000256" key="2">
    <source>
        <dbReference type="SAM" id="Phobius"/>
    </source>
</evidence>
<feature type="compositionally biased region" description="Basic and acidic residues" evidence="1">
    <location>
        <begin position="8"/>
        <end position="21"/>
    </location>
</feature>
<keyword evidence="4" id="KW-1185">Reference proteome</keyword>
<feature type="transmembrane region" description="Helical" evidence="2">
    <location>
        <begin position="53"/>
        <end position="71"/>
    </location>
</feature>
<feature type="region of interest" description="Disordered" evidence="1">
    <location>
        <begin position="104"/>
        <end position="126"/>
    </location>
</feature>
<dbReference type="Gene3D" id="2.40.128.260">
    <property type="entry name" value="Type IV secretion system, VirB10/TraB/TrbI"/>
    <property type="match status" value="1"/>
</dbReference>
<comment type="caution">
    <text evidence="3">The sequence shown here is derived from an EMBL/GenBank/DDBJ whole genome shotgun (WGS) entry which is preliminary data.</text>
</comment>
<keyword evidence="2" id="KW-0472">Membrane</keyword>
<gene>
    <name evidence="3" type="ORF">EDE15_4160</name>
</gene>
<keyword evidence="2" id="KW-1133">Transmembrane helix</keyword>
<feature type="region of interest" description="Disordered" evidence="1">
    <location>
        <begin position="164"/>
        <end position="205"/>
    </location>
</feature>
<feature type="compositionally biased region" description="Polar residues" evidence="1">
    <location>
        <begin position="183"/>
        <end position="196"/>
    </location>
</feature>
<keyword evidence="2" id="KW-0812">Transmembrane</keyword>
<dbReference type="AlphaFoldDB" id="A0A428MNX8"/>
<evidence type="ECO:0000313" key="3">
    <source>
        <dbReference type="EMBL" id="RSL18570.1"/>
    </source>
</evidence>
<dbReference type="Proteomes" id="UP000269669">
    <property type="component" value="Unassembled WGS sequence"/>
</dbReference>
<sequence length="425" mass="44312">MPMPNPLPEREEANVPREEGHVVPLDSSSAELKPFVLPNRTGGKGGKDKTAKMLLIMIGAVILFVTFFGFISTKGLHKKKASADEAAKPNLGRVVTPSAPGALIPSDKMAVPPAAGKSGTLDASDIEKTKAPVTGSAAATAGASSAAQKGSVSANKTLGDVAQFQQPNTDPEHLKNWKPEPYSGTNQGNNASQSQEIQKEQDEFSKPSVVFVAHETTGSQRGGIQMQPEPDNFGLESGYHVAARLEAMASTALHAPVTAVIEYNYDRNGKILIPAGARAVGKIAQADATGILDIQFSSIELQDGQSIPISAIAATTSLQALKGQVTGKNAGRSFAIRSLAGLGQAGAMLIGQGNINSAISESDMIRERAAENIGNSADAQVMNLMTTQHIVVSVPAGTEIYLIFTKPQKVNPTAAQTISVATNTQ</sequence>
<dbReference type="EMBL" id="RSDW01000001">
    <property type="protein sequence ID" value="RSL18570.1"/>
    <property type="molecule type" value="Genomic_DNA"/>
</dbReference>
<evidence type="ECO:0000256" key="1">
    <source>
        <dbReference type="SAM" id="MobiDB-lite"/>
    </source>
</evidence>